<evidence type="ECO:0000313" key="19">
    <source>
        <dbReference type="RefSeq" id="XP_008485354.1"/>
    </source>
</evidence>
<dbReference type="SMART" id="SM00136">
    <property type="entry name" value="LamNT"/>
    <property type="match status" value="1"/>
</dbReference>
<feature type="disulfide bond" evidence="12">
    <location>
        <begin position="821"/>
        <end position="833"/>
    </location>
</feature>
<dbReference type="Pfam" id="PF24973">
    <property type="entry name" value="EGF_LMN_ATRN"/>
    <property type="match status" value="2"/>
</dbReference>
<feature type="domain" description="Laminin EGF-like" evidence="15">
    <location>
        <begin position="976"/>
        <end position="1027"/>
    </location>
</feature>
<feature type="disulfide bond" evidence="12">
    <location>
        <begin position="775"/>
        <end position="792"/>
    </location>
</feature>
<feature type="disulfide bond" evidence="12">
    <location>
        <begin position="1128"/>
        <end position="1140"/>
    </location>
</feature>
<feature type="signal peptide" evidence="14">
    <location>
        <begin position="1"/>
        <end position="26"/>
    </location>
</feature>
<keyword evidence="9 12" id="KW-1015">Disulfide bond</keyword>
<dbReference type="STRING" id="121845.A0A1S3DQ75"/>
<dbReference type="FunFam" id="2.10.25.10:FF:000084">
    <property type="entry name" value="Laminin subunit alpha 3"/>
    <property type="match status" value="1"/>
</dbReference>
<keyword evidence="4 14" id="KW-0732">Signal</keyword>
<dbReference type="FunFam" id="2.10.25.10:FF:000145">
    <property type="entry name" value="Laminin subunit beta 1"/>
    <property type="match status" value="1"/>
</dbReference>
<dbReference type="SMART" id="SM00181">
    <property type="entry name" value="EGF"/>
    <property type="match status" value="7"/>
</dbReference>
<dbReference type="InterPro" id="IPR008211">
    <property type="entry name" value="Laminin_N"/>
</dbReference>
<evidence type="ECO:0000259" key="16">
    <source>
        <dbReference type="PROSITE" id="PS51116"/>
    </source>
</evidence>
<dbReference type="Pfam" id="PF21199">
    <property type="entry name" value="LAMININ_IV_B"/>
    <property type="match status" value="1"/>
</dbReference>
<dbReference type="InterPro" id="IPR050440">
    <property type="entry name" value="Laminin/Netrin_ECM"/>
</dbReference>
<dbReference type="InterPro" id="IPR056863">
    <property type="entry name" value="LMN_ATRN_NET-like_EGF"/>
</dbReference>
<evidence type="ECO:0000259" key="15">
    <source>
        <dbReference type="PROSITE" id="PS50027"/>
    </source>
</evidence>
<dbReference type="GO" id="GO:0016477">
    <property type="term" value="P:cell migration"/>
    <property type="evidence" value="ECO:0007669"/>
    <property type="project" value="TreeGrafter"/>
</dbReference>
<dbReference type="Gene3D" id="2.10.25.10">
    <property type="entry name" value="Laminin"/>
    <property type="match status" value="11"/>
</dbReference>
<dbReference type="Gene3D" id="2.170.300.10">
    <property type="entry name" value="Tie2 ligand-binding domain superfamily"/>
    <property type="match status" value="1"/>
</dbReference>
<dbReference type="FunFam" id="2.10.25.10:FF:000130">
    <property type="entry name" value="Laminin subunit beta 1"/>
    <property type="match status" value="1"/>
</dbReference>
<dbReference type="Gene3D" id="2.60.120.260">
    <property type="entry name" value="Galactose-binding domain-like"/>
    <property type="match status" value="1"/>
</dbReference>
<feature type="domain" description="Laminin EGF-like" evidence="15">
    <location>
        <begin position="821"/>
        <end position="866"/>
    </location>
</feature>
<dbReference type="GO" id="GO:0009887">
    <property type="term" value="P:animal organ morphogenesis"/>
    <property type="evidence" value="ECO:0007669"/>
    <property type="project" value="TreeGrafter"/>
</dbReference>
<keyword evidence="3" id="KW-0272">Extracellular matrix</keyword>
<evidence type="ECO:0000256" key="7">
    <source>
        <dbReference type="ARBA" id="ARBA00022889"/>
    </source>
</evidence>
<dbReference type="OMA" id="ECTHNTA"/>
<feature type="disulfide bond" evidence="12">
    <location>
        <begin position="371"/>
        <end position="380"/>
    </location>
</feature>
<dbReference type="InterPro" id="IPR002049">
    <property type="entry name" value="LE_dom"/>
</dbReference>
<feature type="coiled-coil region" evidence="13">
    <location>
        <begin position="1600"/>
        <end position="1683"/>
    </location>
</feature>
<evidence type="ECO:0000256" key="13">
    <source>
        <dbReference type="SAM" id="Coils"/>
    </source>
</evidence>
<dbReference type="FunFam" id="2.10.25.10:FF:000065">
    <property type="entry name" value="Laminin subunit beta 1"/>
    <property type="match status" value="1"/>
</dbReference>
<organism evidence="18 19">
    <name type="scientific">Diaphorina citri</name>
    <name type="common">Asian citrus psyllid</name>
    <dbReference type="NCBI Taxonomy" id="121845"/>
    <lineage>
        <taxon>Eukaryota</taxon>
        <taxon>Metazoa</taxon>
        <taxon>Ecdysozoa</taxon>
        <taxon>Arthropoda</taxon>
        <taxon>Hexapoda</taxon>
        <taxon>Insecta</taxon>
        <taxon>Pterygota</taxon>
        <taxon>Neoptera</taxon>
        <taxon>Paraneoptera</taxon>
        <taxon>Hemiptera</taxon>
        <taxon>Sternorrhyncha</taxon>
        <taxon>Psylloidea</taxon>
        <taxon>Psyllidae</taxon>
        <taxon>Diaphorininae</taxon>
        <taxon>Diaphorina</taxon>
    </lineage>
</organism>
<evidence type="ECO:0000256" key="9">
    <source>
        <dbReference type="ARBA" id="ARBA00023157"/>
    </source>
</evidence>
<feature type="disulfide bond" evidence="12">
    <location>
        <begin position="432"/>
        <end position="441"/>
    </location>
</feature>
<dbReference type="FunFam" id="2.10.25.10:FF:000101">
    <property type="entry name" value="Laminin subunit beta 1"/>
    <property type="match status" value="1"/>
</dbReference>
<dbReference type="GO" id="GO:0009888">
    <property type="term" value="P:tissue development"/>
    <property type="evidence" value="ECO:0007669"/>
    <property type="project" value="TreeGrafter"/>
</dbReference>
<dbReference type="SUPFAM" id="SSF57196">
    <property type="entry name" value="EGF/Laminin"/>
    <property type="match status" value="12"/>
</dbReference>
<feature type="disulfide bond" evidence="12">
    <location>
        <begin position="842"/>
        <end position="851"/>
    </location>
</feature>
<evidence type="ECO:0000256" key="4">
    <source>
        <dbReference type="ARBA" id="ARBA00022729"/>
    </source>
</evidence>
<keyword evidence="6" id="KW-0084">Basement membrane</keyword>
<keyword evidence="7" id="KW-0130">Cell adhesion</keyword>
<dbReference type="RefSeq" id="XP_008485354.1">
    <property type="nucleotide sequence ID" value="XM_008487132.3"/>
</dbReference>
<feature type="domain" description="Laminin EGF-like" evidence="15">
    <location>
        <begin position="462"/>
        <end position="513"/>
    </location>
</feature>
<feature type="domain" description="Laminin N-terminal" evidence="17">
    <location>
        <begin position="36"/>
        <end position="277"/>
    </location>
</feature>
<feature type="coiled-coil region" evidence="13">
    <location>
        <begin position="1726"/>
        <end position="1753"/>
    </location>
</feature>
<dbReference type="GeneID" id="103522022"/>
<feature type="disulfide bond" evidence="12">
    <location>
        <begin position="1149"/>
        <end position="1158"/>
    </location>
</feature>
<feature type="disulfide bond" evidence="12">
    <location>
        <begin position="794"/>
        <end position="803"/>
    </location>
</feature>
<feature type="disulfide bond" evidence="12">
    <location>
        <begin position="823"/>
        <end position="840"/>
    </location>
</feature>
<feature type="domain" description="Laminin EGF-like" evidence="15">
    <location>
        <begin position="278"/>
        <end position="340"/>
    </location>
</feature>
<gene>
    <name evidence="19" type="primary">LOC103522022</name>
</gene>
<feature type="chain" id="PRO_5010353049" evidence="14">
    <location>
        <begin position="27"/>
        <end position="1773"/>
    </location>
</feature>
<evidence type="ECO:0000256" key="8">
    <source>
        <dbReference type="ARBA" id="ARBA00023054"/>
    </source>
</evidence>
<dbReference type="FunFam" id="2.10.25.10:FF:000011">
    <property type="entry name" value="Cadherin EGF LAG seven-pass G-type receptor"/>
    <property type="match status" value="1"/>
</dbReference>
<dbReference type="FunFam" id="2.170.300.10:FF:000001">
    <property type="entry name" value="Laminin subunit beta-1"/>
    <property type="match status" value="1"/>
</dbReference>
<evidence type="ECO:0000256" key="1">
    <source>
        <dbReference type="ARBA" id="ARBA00004302"/>
    </source>
</evidence>
<dbReference type="GO" id="GO:0070831">
    <property type="term" value="P:basement membrane assembly"/>
    <property type="evidence" value="ECO:0007669"/>
    <property type="project" value="TreeGrafter"/>
</dbReference>
<feature type="domain" description="Laminin EGF-like" evidence="15">
    <location>
        <begin position="1128"/>
        <end position="1174"/>
    </location>
</feature>
<comment type="subcellular location">
    <subcellularLocation>
        <location evidence="1">Secreted</location>
        <location evidence="1">Extracellular space</location>
        <location evidence="1">Extracellular matrix</location>
        <location evidence="1">Basement membrane</location>
    </subcellularLocation>
</comment>
<sequence length="1773" mass="195844">MEYSRVPLWLCVVGLLVIFQVTHVTCQLPQPISSCERKSCYPATGNLLIGRENKLRASSTCGLHGNSTFCIVSFLEDKKKCFTCNSSPRFDNNPAFSHKIHNIVYATVPRTKTISWWQSENGVENVTIQLDMEAEFHFTHLIIYFKTFRPAAMLIERSHDFGKTWQVYRYFAADCAKSFPGIPRDGLRKLTDVYCESRYSSNNPSSGGEVILRVLPPSLHHSNIDPYSSDVQNLIKMTNLRINFTKLHTLGDDLLDTRRQIQEKYYYAITQMIVRGSCSCYGHASRCLPISEADTKPDMVHGRCECTHNTQGLNCEKCIDFYNDLPWKPAFGSQTNACKQCNCNNHSTKCHFDEAVYNSTGRISGGVCDSCEHNTEGRNCERCKQYFYKDPNKEFSDPEVCLRCDCDPGGSLDDGICDPYTDDVLVSGKCHCKPNVGGRRCDMCKDGFWNFNETNPNGCEPCTCNIQGTINSQGCNKDTGDCTCKRNVEGRDCNQCLPHFWGLSESEEYGCKPCDCDPGASYDNNCDVISGQCKCKPHASGRTCSTPEQSYYSPPYDNFLYEAENANCKTDKCVVEIRQPLGGGNENTWTGPGFMKGFENTGLVFEIDNIPTPMDYDIVVRYEPVTNTDWENVDVIVEREGNVDINGPCGNAVPQDDIKRTRLPVGSRAVKVYPPACLEPGKKYKVHLIFHQDNNGTTGPSASILIDSIALLPNIQSIPFFQGPENFERAREFDHYRCGDSYITVYRGVPIPEACKKQHYSIGMYVHHGANECDCDPTGSTSKYCDQLGGNCVCKPNVVGRRCDRCAPGTYGFGPEGCKACDCNHVGALDNICDVVSGQCKCRAQTYGRECDQCSPGYWNYPTCQRCICNGHADLCDSKTGTCISCRNSTDGENCERCINGYYGDPRLGIDIPCRPCPCPGTVESGLSYADTCQLDPRSQDVICECKEGYRGTRCDGCLDNYFGNPQERGGSCEPCDCSNNTDLALPGNCDTLTGKCLQCRYDTEGDHCQVCKAGFFGNALEQNCTECTCNILGIDHSKGPCDRTTGQCPCLPNVIGVSCDRCLKNHWKIASGTGCEPCDCDPIGSVDVTECNEYTGQCQCKSGFGGRQCDQCQTNFWGNPNVECFPCDCDPSGSATSQCHQNNGTCVCHQGIGGVRCDTCARGYIGTAPDCSPCGECFDNWDSILRGLADQTTKVITDASNIKQTGASGAYTKEFELLEKKIEDVKALVENTTRSSHDLTVMLTTIDDMKKQIMNNEDPNGVGKTLGNTTQRINLARLALNDLTEEIKKLNKTGEMLKENATLLQENNVEGALELTRQAHDTSLKLKEQSTETEKQINDAERQCKRTENLVTKTFPQFTQGQEENEKALQRLNEKITSLEKNLPDLNELICDKRGDPCDNLCGGAGCGKCGGMWCSNGILSESNSAKDYAETSKKLINEKEAKAEEVFRGITTAKQESHAANILAKEAYDHAASVRNKTAAYVASTSNITKQLDEFLNAPGATLADIRNISGLAVNKNIQSNPEQIRERANEINNVIKSLTDIDTILTETAGDLAKANDLKRKANLTKAGADSTKNTVQKIVDVLTEARTAQDMAEVAIQTAKDDISAARKDLSQITNDLDDAQQKSNETNVKVKLLQERLKSIQAGFLQNGRSAMDVENEEKNLEKEVALAQKQASGLRSRYQETDNKLLSKAESSGLKRARGQMLLNKASQLSVNTTAKLKQLNETEAMFNSQESELTELSKNIAELQKRIQSCINFIVDKSNNYKNCVS</sequence>
<dbReference type="FunFam" id="2.60.120.260:FF:000010">
    <property type="entry name" value="Laminin subunit beta 1"/>
    <property type="match status" value="1"/>
</dbReference>
<protein>
    <submittedName>
        <fullName evidence="19">Laminin subunit beta-1</fullName>
    </submittedName>
</protein>
<dbReference type="FunFam" id="2.10.25.10:FF:000090">
    <property type="entry name" value="laminin subunit alpha"/>
    <property type="match status" value="1"/>
</dbReference>
<dbReference type="GO" id="GO:0043256">
    <property type="term" value="C:laminin complex"/>
    <property type="evidence" value="ECO:0007669"/>
    <property type="project" value="TreeGrafter"/>
</dbReference>
<reference evidence="19" key="1">
    <citation type="submission" date="2025-08" db="UniProtKB">
        <authorList>
            <consortium name="RefSeq"/>
        </authorList>
    </citation>
    <scope>IDENTIFICATION</scope>
</reference>
<dbReference type="Proteomes" id="UP000079169">
    <property type="component" value="Unplaced"/>
</dbReference>
<dbReference type="PANTHER" id="PTHR10574:SF375">
    <property type="entry name" value="LAMININ SUBUNIT BETA-1"/>
    <property type="match status" value="1"/>
</dbReference>
<dbReference type="Pfam" id="PF00053">
    <property type="entry name" value="EGF_laminin"/>
    <property type="match status" value="11"/>
</dbReference>
<feature type="disulfide bond" evidence="12">
    <location>
        <begin position="484"/>
        <end position="493"/>
    </location>
</feature>
<dbReference type="PROSITE" id="PS51117">
    <property type="entry name" value="LAMININ_NTER"/>
    <property type="match status" value="1"/>
</dbReference>
<feature type="domain" description="Laminin EGF-like" evidence="15">
    <location>
        <begin position="1079"/>
        <end position="1127"/>
    </location>
</feature>
<dbReference type="PaxDb" id="121845-A0A1S3DQ75"/>
<dbReference type="FunFam" id="2.10.25.10:FF:000135">
    <property type="entry name" value="Laminin subunit beta 4"/>
    <property type="match status" value="1"/>
</dbReference>
<proteinExistence type="predicted"/>
<feature type="disulfide bond" evidence="12">
    <location>
        <begin position="306"/>
        <end position="315"/>
    </location>
</feature>
<dbReference type="PRINTS" id="PR00011">
    <property type="entry name" value="EGFLAMININ"/>
</dbReference>
<evidence type="ECO:0000256" key="10">
    <source>
        <dbReference type="ARBA" id="ARBA00023180"/>
    </source>
</evidence>
<dbReference type="SMART" id="SM00180">
    <property type="entry name" value="EGF_Lam"/>
    <property type="match status" value="13"/>
</dbReference>
<feature type="domain" description="Laminin EGF-like" evidence="15">
    <location>
        <begin position="867"/>
        <end position="916"/>
    </location>
</feature>
<feature type="domain" description="Laminin EGF-like" evidence="15">
    <location>
        <begin position="773"/>
        <end position="820"/>
    </location>
</feature>
<dbReference type="GO" id="GO:0030054">
    <property type="term" value="C:cell junction"/>
    <property type="evidence" value="ECO:0007669"/>
    <property type="project" value="UniProtKB-ARBA"/>
</dbReference>
<feature type="disulfide bond" evidence="12">
    <location>
        <begin position="1051"/>
        <end position="1060"/>
    </location>
</feature>
<comment type="caution">
    <text evidence="12">Lacks conserved residue(s) required for the propagation of feature annotation.</text>
</comment>
<keyword evidence="10" id="KW-0325">Glycoprotein</keyword>
<accession>A0A1S3DQ75</accession>
<keyword evidence="2" id="KW-0964">Secreted</keyword>
<dbReference type="GO" id="GO:0007411">
    <property type="term" value="P:axon guidance"/>
    <property type="evidence" value="ECO:0007669"/>
    <property type="project" value="TreeGrafter"/>
</dbReference>
<dbReference type="PROSITE" id="PS01248">
    <property type="entry name" value="EGF_LAM_1"/>
    <property type="match status" value="6"/>
</dbReference>
<evidence type="ECO:0000256" key="6">
    <source>
        <dbReference type="ARBA" id="ARBA00022869"/>
    </source>
</evidence>
<evidence type="ECO:0000256" key="11">
    <source>
        <dbReference type="ARBA" id="ARBA00023292"/>
    </source>
</evidence>
<keyword evidence="11 12" id="KW-0424">Laminin EGF-like domain</keyword>
<evidence type="ECO:0000256" key="3">
    <source>
        <dbReference type="ARBA" id="ARBA00022530"/>
    </source>
</evidence>
<dbReference type="InterPro" id="IPR000742">
    <property type="entry name" value="EGF"/>
</dbReference>
<dbReference type="PROSITE" id="PS50027">
    <property type="entry name" value="EGF_LAM_2"/>
    <property type="match status" value="11"/>
</dbReference>
<feature type="domain" description="Laminin EGF-like" evidence="15">
    <location>
        <begin position="341"/>
        <end position="403"/>
    </location>
</feature>
<evidence type="ECO:0000256" key="2">
    <source>
        <dbReference type="ARBA" id="ARBA00022525"/>
    </source>
</evidence>
<dbReference type="FunFam" id="2.10.25.10:FF:000138">
    <property type="entry name" value="Laminin subunit beta 1"/>
    <property type="match status" value="1"/>
</dbReference>
<keyword evidence="5" id="KW-0677">Repeat</keyword>
<evidence type="ECO:0000313" key="18">
    <source>
        <dbReference type="Proteomes" id="UP000079169"/>
    </source>
</evidence>
<evidence type="ECO:0000256" key="14">
    <source>
        <dbReference type="SAM" id="SignalP"/>
    </source>
</evidence>
<feature type="disulfide bond" evidence="12">
    <location>
        <begin position="773"/>
        <end position="785"/>
    </location>
</feature>
<dbReference type="FunFam" id="2.10.25.10:FF:000082">
    <property type="entry name" value="Laminin subunit alpha 1"/>
    <property type="match status" value="1"/>
</dbReference>
<keyword evidence="8 13" id="KW-0175">Coiled coil</keyword>
<feature type="disulfide bond" evidence="12">
    <location>
        <begin position="1101"/>
        <end position="1110"/>
    </location>
</feature>
<dbReference type="InterPro" id="IPR013015">
    <property type="entry name" value="Laminin_IV_B"/>
</dbReference>
<feature type="disulfide bond" evidence="12">
    <location>
        <begin position="1130"/>
        <end position="1147"/>
    </location>
</feature>
<feature type="domain" description="Laminin EGF-like" evidence="15">
    <location>
        <begin position="1028"/>
        <end position="1078"/>
    </location>
</feature>
<feature type="domain" description="Laminin IV type B" evidence="16">
    <location>
        <begin position="553"/>
        <end position="767"/>
    </location>
</feature>
<dbReference type="PANTHER" id="PTHR10574">
    <property type="entry name" value="NETRIN/LAMININ-RELATED"/>
    <property type="match status" value="1"/>
</dbReference>
<dbReference type="GO" id="GO:0034446">
    <property type="term" value="P:substrate adhesion-dependent cell spreading"/>
    <property type="evidence" value="ECO:0007669"/>
    <property type="project" value="TreeGrafter"/>
</dbReference>
<dbReference type="SUPFAM" id="SSF57997">
    <property type="entry name" value="Tropomyosin"/>
    <property type="match status" value="1"/>
</dbReference>
<evidence type="ECO:0000259" key="17">
    <source>
        <dbReference type="PROSITE" id="PS51117"/>
    </source>
</evidence>
<feature type="disulfide bond" evidence="12">
    <location>
        <begin position="1000"/>
        <end position="1009"/>
    </location>
</feature>
<feature type="coiled-coil region" evidence="13">
    <location>
        <begin position="1274"/>
        <end position="1390"/>
    </location>
</feature>
<feature type="disulfide bond" evidence="12">
    <location>
        <begin position="886"/>
        <end position="895"/>
    </location>
</feature>
<evidence type="ECO:0000256" key="5">
    <source>
        <dbReference type="ARBA" id="ARBA00022737"/>
    </source>
</evidence>
<feature type="domain" description="Laminin EGF-like" evidence="15">
    <location>
        <begin position="404"/>
        <end position="461"/>
    </location>
</feature>
<dbReference type="PROSITE" id="PS51116">
    <property type="entry name" value="LAMININ_IVB"/>
    <property type="match status" value="1"/>
</dbReference>
<evidence type="ECO:0000256" key="12">
    <source>
        <dbReference type="PROSITE-ProRule" id="PRU00460"/>
    </source>
</evidence>
<name>A0A1S3DQ75_DIACI</name>
<dbReference type="FunFam" id="2.10.25.10:FF:000280">
    <property type="entry name" value="Laminin subunit beta 4"/>
    <property type="match status" value="1"/>
</dbReference>
<dbReference type="KEGG" id="dci:103522022"/>
<dbReference type="Pfam" id="PF00055">
    <property type="entry name" value="Laminin_N"/>
    <property type="match status" value="1"/>
</dbReference>
<dbReference type="CDD" id="cd00055">
    <property type="entry name" value="EGF_Lam"/>
    <property type="match status" value="13"/>
</dbReference>
<keyword evidence="18" id="KW-1185">Reference proteome</keyword>